<dbReference type="SUPFAM" id="SSF101690">
    <property type="entry name" value="PAZ domain"/>
    <property type="match status" value="1"/>
</dbReference>
<keyword evidence="2" id="KW-0396">Initiation factor</keyword>
<dbReference type="Pfam" id="PF02170">
    <property type="entry name" value="PAZ"/>
    <property type="match status" value="1"/>
</dbReference>
<dbReference type="PROSITE" id="PS50821">
    <property type="entry name" value="PAZ"/>
    <property type="match status" value="1"/>
</dbReference>
<feature type="non-terminal residue" evidence="2">
    <location>
        <position position="1"/>
    </location>
</feature>
<feature type="non-terminal residue" evidence="2">
    <location>
        <position position="182"/>
    </location>
</feature>
<dbReference type="Gene3D" id="2.170.260.10">
    <property type="entry name" value="paz domain"/>
    <property type="match status" value="1"/>
</dbReference>
<keyword evidence="2" id="KW-0648">Protein biosynthesis</keyword>
<sequence>GCLNSVFTEDERRLLTNEISGLKIKTTHGNTPRLFRAVNMGRLLPQHTFFECKVTGQRVSVASFFKSKYGLSLEYPMRPDFILALELCWLVRGQRVMKKLTEQQATSMIKLMASSAPNRQRDVQGFWIRKESEMMKARGHVLRPPMIEYNERNGGGPVDVLVNRGSWDAHQKEFKEPKGIFI</sequence>
<dbReference type="Proteomes" id="UP000595437">
    <property type="component" value="Chromosome 18"/>
</dbReference>
<feature type="domain" description="PAZ" evidence="1">
    <location>
        <begin position="1"/>
        <end position="92"/>
    </location>
</feature>
<dbReference type="AlphaFoldDB" id="A0A7T8GQE4"/>
<protein>
    <submittedName>
        <fullName evidence="2">Eukaryotic translation initiation factor 2C_ 2</fullName>
    </submittedName>
</protein>
<accession>A0A7T8GQE4</accession>
<reference evidence="3" key="1">
    <citation type="submission" date="2021-01" db="EMBL/GenBank/DDBJ databases">
        <title>Caligus Genome Assembly.</title>
        <authorList>
            <person name="Gallardo-Escarate C."/>
        </authorList>
    </citation>
    <scope>NUCLEOTIDE SEQUENCE [LARGE SCALE GENOMIC DNA]</scope>
</reference>
<dbReference type="GO" id="GO:0003743">
    <property type="term" value="F:translation initiation factor activity"/>
    <property type="evidence" value="ECO:0007669"/>
    <property type="project" value="UniProtKB-KW"/>
</dbReference>
<dbReference type="GO" id="GO:0003723">
    <property type="term" value="F:RNA binding"/>
    <property type="evidence" value="ECO:0007669"/>
    <property type="project" value="InterPro"/>
</dbReference>
<gene>
    <name evidence="2" type="ORF">FKW44_023992</name>
</gene>
<dbReference type="OrthoDB" id="10252740at2759"/>
<keyword evidence="3" id="KW-1185">Reference proteome</keyword>
<dbReference type="InterPro" id="IPR003100">
    <property type="entry name" value="PAZ_dom"/>
</dbReference>
<organism evidence="2 3">
    <name type="scientific">Caligus rogercresseyi</name>
    <name type="common">Sea louse</name>
    <dbReference type="NCBI Taxonomy" id="217165"/>
    <lineage>
        <taxon>Eukaryota</taxon>
        <taxon>Metazoa</taxon>
        <taxon>Ecdysozoa</taxon>
        <taxon>Arthropoda</taxon>
        <taxon>Crustacea</taxon>
        <taxon>Multicrustacea</taxon>
        <taxon>Hexanauplia</taxon>
        <taxon>Copepoda</taxon>
        <taxon>Siphonostomatoida</taxon>
        <taxon>Caligidae</taxon>
        <taxon>Caligus</taxon>
    </lineage>
</organism>
<evidence type="ECO:0000313" key="3">
    <source>
        <dbReference type="Proteomes" id="UP000595437"/>
    </source>
</evidence>
<evidence type="ECO:0000259" key="1">
    <source>
        <dbReference type="PROSITE" id="PS50821"/>
    </source>
</evidence>
<dbReference type="InterPro" id="IPR036085">
    <property type="entry name" value="PAZ_dom_sf"/>
</dbReference>
<name>A0A7T8GQE4_CALRO</name>
<proteinExistence type="predicted"/>
<evidence type="ECO:0000313" key="2">
    <source>
        <dbReference type="EMBL" id="QQP35701.1"/>
    </source>
</evidence>
<dbReference type="PANTHER" id="PTHR22891">
    <property type="entry name" value="EUKARYOTIC TRANSLATION INITIATION FACTOR 2C"/>
    <property type="match status" value="1"/>
</dbReference>
<dbReference type="EMBL" id="CP045907">
    <property type="protein sequence ID" value="QQP35701.1"/>
    <property type="molecule type" value="Genomic_DNA"/>
</dbReference>